<proteinExistence type="predicted"/>
<protein>
    <submittedName>
        <fullName evidence="1">IS66 family insertion sequence element accessory protein TnpB</fullName>
    </submittedName>
</protein>
<comment type="caution">
    <text evidence="1">The sequence shown here is derived from an EMBL/GenBank/DDBJ whole genome shotgun (WGS) entry which is preliminary data.</text>
</comment>
<organism evidence="1 2">
    <name type="scientific">Thiopseudomonas acetoxidans</name>
    <dbReference type="NCBI Taxonomy" id="3041622"/>
    <lineage>
        <taxon>Bacteria</taxon>
        <taxon>Pseudomonadati</taxon>
        <taxon>Pseudomonadota</taxon>
        <taxon>Gammaproteobacteria</taxon>
        <taxon>Pseudomonadales</taxon>
        <taxon>Pseudomonadaceae</taxon>
        <taxon>Thiopseudomonas</taxon>
    </lineage>
</organism>
<gene>
    <name evidence="1" type="primary">tnpB</name>
    <name evidence="1" type="ORF">QEZ41_11320</name>
</gene>
<dbReference type="InterPro" id="IPR008878">
    <property type="entry name" value="Transposase_IS66_Orf2"/>
</dbReference>
<keyword evidence="2" id="KW-1185">Reference proteome</keyword>
<name>A0ABT7SRM7_9GAMM</name>
<dbReference type="PANTHER" id="PTHR36455:SF1">
    <property type="entry name" value="BLR8292 PROTEIN"/>
    <property type="match status" value="1"/>
</dbReference>
<dbReference type="PANTHER" id="PTHR36455">
    <property type="match status" value="1"/>
</dbReference>
<dbReference type="NCBIfam" id="NF033819">
    <property type="entry name" value="IS66_TnpB"/>
    <property type="match status" value="1"/>
</dbReference>
<dbReference type="Pfam" id="PF05717">
    <property type="entry name" value="TnpB_IS66"/>
    <property type="match status" value="1"/>
</dbReference>
<dbReference type="EMBL" id="JAUCDY010000017">
    <property type="protein sequence ID" value="MDM7858852.1"/>
    <property type="molecule type" value="Genomic_DNA"/>
</dbReference>
<accession>A0ABT7SRM7</accession>
<evidence type="ECO:0000313" key="1">
    <source>
        <dbReference type="EMBL" id="MDM7858852.1"/>
    </source>
</evidence>
<evidence type="ECO:0000313" key="2">
    <source>
        <dbReference type="Proteomes" id="UP001241056"/>
    </source>
</evidence>
<reference evidence="1 2" key="1">
    <citation type="submission" date="2023-06" db="EMBL/GenBank/DDBJ databases">
        <title>Thiopseudomonas sp. CY1220 draft genome sequence.</title>
        <authorList>
            <person name="Zhao G."/>
            <person name="An M."/>
        </authorList>
    </citation>
    <scope>NUCLEOTIDE SEQUENCE [LARGE SCALE GENOMIC DNA]</scope>
    <source>
        <strain evidence="1 2">CY1220</strain>
    </source>
</reference>
<sequence>MRSLIIGVRSLLLLRQSQSLLVLHELLSWRLAQYKMGLHCIAFAQRYAPVRHYRGQLGCRRGDTAAVVMKVRYLRPAKQMPEIYLYRAPVDFRKQANGLALLVEQELGHNPFSGALYAFTNRQRNKIKCVMWEDNGFVMYYKALAEEKFKWPKPADELLSLTGEQINWLLDGYDISLFKGHKKLQYDSLG</sequence>
<dbReference type="Proteomes" id="UP001241056">
    <property type="component" value="Unassembled WGS sequence"/>
</dbReference>